<organism evidence="10 11">
    <name type="scientific">Spirosoma terrae</name>
    <dbReference type="NCBI Taxonomy" id="1968276"/>
    <lineage>
        <taxon>Bacteria</taxon>
        <taxon>Pseudomonadati</taxon>
        <taxon>Bacteroidota</taxon>
        <taxon>Cytophagia</taxon>
        <taxon>Cytophagales</taxon>
        <taxon>Cytophagaceae</taxon>
        <taxon>Spirosoma</taxon>
    </lineage>
</organism>
<evidence type="ECO:0000256" key="3">
    <source>
        <dbReference type="ARBA" id="ARBA00022553"/>
    </source>
</evidence>
<dbReference type="InterPro" id="IPR011495">
    <property type="entry name" value="Sig_transdc_His_kin_sub2_dim/P"/>
</dbReference>
<evidence type="ECO:0000256" key="1">
    <source>
        <dbReference type="ARBA" id="ARBA00000085"/>
    </source>
</evidence>
<evidence type="ECO:0000256" key="5">
    <source>
        <dbReference type="ARBA" id="ARBA00022741"/>
    </source>
</evidence>
<keyword evidence="5" id="KW-0547">Nucleotide-binding</keyword>
<dbReference type="InterPro" id="IPR003594">
    <property type="entry name" value="HATPase_dom"/>
</dbReference>
<keyword evidence="4" id="KW-0808">Transferase</keyword>
<dbReference type="EC" id="2.7.13.3" evidence="2"/>
<feature type="repeat" description="TPR" evidence="8">
    <location>
        <begin position="375"/>
        <end position="408"/>
    </location>
</feature>
<dbReference type="Pfam" id="PF13181">
    <property type="entry name" value="TPR_8"/>
    <property type="match status" value="1"/>
</dbReference>
<accession>A0A6L9LA32</accession>
<dbReference type="PROSITE" id="PS50005">
    <property type="entry name" value="TPR"/>
    <property type="match status" value="1"/>
</dbReference>
<dbReference type="Gene3D" id="3.30.450.20">
    <property type="entry name" value="PAS domain"/>
    <property type="match status" value="1"/>
</dbReference>
<dbReference type="Pfam" id="PF02518">
    <property type="entry name" value="HATPase_c"/>
    <property type="match status" value="1"/>
</dbReference>
<comment type="catalytic activity">
    <reaction evidence="1">
        <text>ATP + protein L-histidine = ADP + protein N-phospho-L-histidine.</text>
        <dbReference type="EC" id="2.7.13.3"/>
    </reaction>
</comment>
<evidence type="ECO:0000256" key="2">
    <source>
        <dbReference type="ARBA" id="ARBA00012438"/>
    </source>
</evidence>
<dbReference type="SUPFAM" id="SSF48452">
    <property type="entry name" value="TPR-like"/>
    <property type="match status" value="2"/>
</dbReference>
<dbReference type="InterPro" id="IPR036890">
    <property type="entry name" value="HATPase_C_sf"/>
</dbReference>
<dbReference type="Gene3D" id="3.30.565.10">
    <property type="entry name" value="Histidine kinase-like ATPase, C-terminal domain"/>
    <property type="match status" value="1"/>
</dbReference>
<name>A0A6L9LA32_9BACT</name>
<dbReference type="Proteomes" id="UP000474175">
    <property type="component" value="Unassembled WGS sequence"/>
</dbReference>
<keyword evidence="7" id="KW-0067">ATP-binding</keyword>
<dbReference type="SUPFAM" id="SSF55874">
    <property type="entry name" value="ATPase domain of HSP90 chaperone/DNA topoisomerase II/histidine kinase"/>
    <property type="match status" value="1"/>
</dbReference>
<keyword evidence="3" id="KW-0597">Phosphoprotein</keyword>
<dbReference type="GO" id="GO:0004673">
    <property type="term" value="F:protein histidine kinase activity"/>
    <property type="evidence" value="ECO:0007669"/>
    <property type="project" value="UniProtKB-EC"/>
</dbReference>
<dbReference type="Pfam" id="PF14938">
    <property type="entry name" value="SNAP"/>
    <property type="match status" value="1"/>
</dbReference>
<evidence type="ECO:0000256" key="6">
    <source>
        <dbReference type="ARBA" id="ARBA00022777"/>
    </source>
</evidence>
<dbReference type="Gene3D" id="1.25.40.10">
    <property type="entry name" value="Tetratricopeptide repeat domain"/>
    <property type="match status" value="2"/>
</dbReference>
<dbReference type="InterPro" id="IPR011990">
    <property type="entry name" value="TPR-like_helical_dom_sf"/>
</dbReference>
<evidence type="ECO:0000256" key="8">
    <source>
        <dbReference type="PROSITE-ProRule" id="PRU00339"/>
    </source>
</evidence>
<evidence type="ECO:0000313" key="10">
    <source>
        <dbReference type="EMBL" id="NDU97435.1"/>
    </source>
</evidence>
<sequence>MMLTRLAVLLIGLFIIQATVHGEPLYPLLRSKSVDSLQTSLTHTQPDRNRINTLLALSSDLITRHEELDTDLGKAYAYCKQAELLSSNLHVRDGQIRSQCLLGRIEGIKGNRKQAETQLRNVLAYYTEQNNLTEQAAICYFLGNLYKQTPDELPKKISCYQQAMRLFQQIGRVDKQAYMLKAVADMHAQQGNWSLAEKELFQVLALYRSIHYRQLQYTYDLLSSIHHGLANYDQALKYELVTLEIATANQDSVYLGSFHFNLGILYDELKQWQTAIIHYQKAIPLFAKVGALPIVHFIANNLCGLLITHANPAKALAFYSQILRQYPLRTNSDHFATYATLAECHLALKHYSIAETYYKKLVALQAGKPVSQPVIATYIKIGTFYGIVQQYDKARSYLNQALSLLQQIGYKRGTPSVHLQLFKIDSAQHRYPSAIVHYQKFKALSDSIFSEKKGKQIAALEIQYNTRKKEQDIALLTRQNQLQQARIREKDLQRNGSIAGTMLLAGLLGVSYNRYRLKQRNNQLLEAKQLEINRKNDSLVQILDEKENLLVEKEWMLKEIHHRVKNNLQIISSLLNAQSDLLQDPNALMAIKDSQNRVHAMALIHQKLYQSDSLARINMAEFIEEIVDYLLESFTQQTSVRAAYKLAPGQLDVAQAIPIGLIINEAVTNSLKYAFPQQRSGTITVLFHPIDLHTYQLTITDDGVGLPVGFDIHRNDTLGMTMMRGLCQQIGGQLTISQTIGVQIQIVFQPILNVKRSIEQSVG</sequence>
<keyword evidence="8" id="KW-0802">TPR repeat</keyword>
<evidence type="ECO:0000259" key="9">
    <source>
        <dbReference type="SMART" id="SM00387"/>
    </source>
</evidence>
<feature type="domain" description="Histidine kinase/HSP90-like ATPase" evidence="9">
    <location>
        <begin position="654"/>
        <end position="752"/>
    </location>
</feature>
<dbReference type="InterPro" id="IPR019734">
    <property type="entry name" value="TPR_rpt"/>
</dbReference>
<dbReference type="PANTHER" id="PTHR41523:SF8">
    <property type="entry name" value="ETHYLENE RESPONSE SENSOR PROTEIN"/>
    <property type="match status" value="1"/>
</dbReference>
<reference evidence="10 11" key="1">
    <citation type="submission" date="2020-02" db="EMBL/GenBank/DDBJ databases">
        <title>Draft genome sequence of two Spirosoma agri KCTC 52727 and Spirosoma terrae KCTC 52035.</title>
        <authorList>
            <person name="Rojas J."/>
            <person name="Ambika Manirajan B."/>
            <person name="Suarez C."/>
            <person name="Ratering S."/>
            <person name="Schnell S."/>
        </authorList>
    </citation>
    <scope>NUCLEOTIDE SEQUENCE [LARGE SCALE GENOMIC DNA]</scope>
    <source>
        <strain evidence="10 11">KCTC 52035</strain>
    </source>
</reference>
<dbReference type="SMART" id="SM00028">
    <property type="entry name" value="TPR"/>
    <property type="match status" value="6"/>
</dbReference>
<evidence type="ECO:0000256" key="7">
    <source>
        <dbReference type="ARBA" id="ARBA00022840"/>
    </source>
</evidence>
<protein>
    <recommendedName>
        <fullName evidence="2">histidine kinase</fullName>
        <ecNumber evidence="2">2.7.13.3</ecNumber>
    </recommendedName>
</protein>
<comment type="caution">
    <text evidence="10">The sequence shown here is derived from an EMBL/GenBank/DDBJ whole genome shotgun (WGS) entry which is preliminary data.</text>
</comment>
<dbReference type="PANTHER" id="PTHR41523">
    <property type="entry name" value="TWO-COMPONENT SYSTEM SENSOR PROTEIN"/>
    <property type="match status" value="1"/>
</dbReference>
<keyword evidence="11" id="KW-1185">Reference proteome</keyword>
<keyword evidence="6 10" id="KW-0418">Kinase</keyword>
<proteinExistence type="predicted"/>
<dbReference type="SMART" id="SM00387">
    <property type="entry name" value="HATPase_c"/>
    <property type="match status" value="1"/>
</dbReference>
<evidence type="ECO:0000313" key="11">
    <source>
        <dbReference type="Proteomes" id="UP000474175"/>
    </source>
</evidence>
<gene>
    <name evidence="10" type="ORF">GK108_21305</name>
</gene>
<dbReference type="RefSeq" id="WP_163952872.1">
    <property type="nucleotide sequence ID" value="NZ_JAAFZH010000011.1"/>
</dbReference>
<dbReference type="EMBL" id="JAAFZH010000011">
    <property type="protein sequence ID" value="NDU97435.1"/>
    <property type="molecule type" value="Genomic_DNA"/>
</dbReference>
<dbReference type="AlphaFoldDB" id="A0A6L9LA32"/>
<dbReference type="GO" id="GO:0005524">
    <property type="term" value="F:ATP binding"/>
    <property type="evidence" value="ECO:0007669"/>
    <property type="project" value="UniProtKB-KW"/>
</dbReference>
<evidence type="ECO:0000256" key="4">
    <source>
        <dbReference type="ARBA" id="ARBA00022679"/>
    </source>
</evidence>
<dbReference type="Pfam" id="PF07568">
    <property type="entry name" value="HisKA_2"/>
    <property type="match status" value="1"/>
</dbReference>